<sequence length="286" mass="30216">MTSSEQAGAEQAAPAVGPVRLADALGWGSSALGAPMTLAPRRFLRAIGVADDSKAVAWTLGVGLREHLATLNVIAMRQRRIGIWSRVAGDTMDMTLLAAAYRHKREDRTRLLGAMGVVGGLLVLDTLTAVQLTRADGATVEDGSGSQGVGADHDAGGGPLRVRTAVTIRRPEQEVRDALRDFAWSAFDPAALEASGELRILRAPGDRGTEVHLDHEPAPRGGVVGAAAAKLVGKAPDQVIHDELRRFKSLVETGVIARSDTSPEGPSSTRQIMHKRQPAQPVTEES</sequence>
<evidence type="ECO:0000313" key="2">
    <source>
        <dbReference type="EMBL" id="CAA9523058.1"/>
    </source>
</evidence>
<dbReference type="InterPro" id="IPR023393">
    <property type="entry name" value="START-like_dom_sf"/>
</dbReference>
<accession>A0A6J4TIP3</accession>
<name>A0A6J4TIP3_9ACTN</name>
<feature type="compositionally biased region" description="Polar residues" evidence="1">
    <location>
        <begin position="259"/>
        <end position="271"/>
    </location>
</feature>
<proteinExistence type="predicted"/>
<evidence type="ECO:0008006" key="3">
    <source>
        <dbReference type="Google" id="ProtNLM"/>
    </source>
</evidence>
<dbReference type="AlphaFoldDB" id="A0A6J4TIP3"/>
<evidence type="ECO:0000256" key="1">
    <source>
        <dbReference type="SAM" id="MobiDB-lite"/>
    </source>
</evidence>
<dbReference type="Gene3D" id="3.30.530.20">
    <property type="match status" value="1"/>
</dbReference>
<feature type="region of interest" description="Disordered" evidence="1">
    <location>
        <begin position="257"/>
        <end position="286"/>
    </location>
</feature>
<protein>
    <recommendedName>
        <fullName evidence="3">Coenzyme Q-binding protein COQ10 START domain-containing protein</fullName>
    </recommendedName>
</protein>
<gene>
    <name evidence="2" type="ORF">AVDCRST_MAG53-3461</name>
</gene>
<dbReference type="SUPFAM" id="SSF55961">
    <property type="entry name" value="Bet v1-like"/>
    <property type="match status" value="1"/>
</dbReference>
<reference evidence="2" key="1">
    <citation type="submission" date="2020-02" db="EMBL/GenBank/DDBJ databases">
        <authorList>
            <person name="Meier V. D."/>
        </authorList>
    </citation>
    <scope>NUCLEOTIDE SEQUENCE</scope>
    <source>
        <strain evidence="2">AVDCRST_MAG53</strain>
    </source>
</reference>
<organism evidence="2">
    <name type="scientific">uncultured Solirubrobacteraceae bacterium</name>
    <dbReference type="NCBI Taxonomy" id="1162706"/>
    <lineage>
        <taxon>Bacteria</taxon>
        <taxon>Bacillati</taxon>
        <taxon>Actinomycetota</taxon>
        <taxon>Thermoleophilia</taxon>
        <taxon>Solirubrobacterales</taxon>
        <taxon>Solirubrobacteraceae</taxon>
        <taxon>environmental samples</taxon>
    </lineage>
</organism>
<dbReference type="EMBL" id="CADCVR010000106">
    <property type="protein sequence ID" value="CAA9523058.1"/>
    <property type="molecule type" value="Genomic_DNA"/>
</dbReference>